<name>A0AA40K7B0_9PEZI</name>
<evidence type="ECO:0000313" key="1">
    <source>
        <dbReference type="EMBL" id="KAK0748007.1"/>
    </source>
</evidence>
<accession>A0AA40K7B0</accession>
<gene>
    <name evidence="1" type="ORF">B0T21DRAFT_14759</name>
</gene>
<organism evidence="1 2">
    <name type="scientific">Apiosordaria backusii</name>
    <dbReference type="NCBI Taxonomy" id="314023"/>
    <lineage>
        <taxon>Eukaryota</taxon>
        <taxon>Fungi</taxon>
        <taxon>Dikarya</taxon>
        <taxon>Ascomycota</taxon>
        <taxon>Pezizomycotina</taxon>
        <taxon>Sordariomycetes</taxon>
        <taxon>Sordariomycetidae</taxon>
        <taxon>Sordariales</taxon>
        <taxon>Lasiosphaeriaceae</taxon>
        <taxon>Apiosordaria</taxon>
    </lineage>
</organism>
<evidence type="ECO:0000313" key="2">
    <source>
        <dbReference type="Proteomes" id="UP001172159"/>
    </source>
</evidence>
<protein>
    <submittedName>
        <fullName evidence="1">Uncharacterized protein</fullName>
    </submittedName>
</protein>
<sequence length="218" mass="24329">MAAVGSTRRGRHYHVVIERSMHHVGAKLLGWLGNFPWGQSANPVLSSLLPHRSLLLRCTQAIPEQDPSPLNSIISLVHHVPPQPLIRPSSFFPLPPSQGHCLVTGVRFFNPRAPFWSSISLLTFVPFCLELPVPSLDKTRPVVCSVPFPIGLVCAPISRLHRPSHHGSHHLSRDFLLPLLTDFLHQELRVLDSQQRLLRQLGKGGSGRVKRPCRATLR</sequence>
<proteinExistence type="predicted"/>
<dbReference type="Proteomes" id="UP001172159">
    <property type="component" value="Unassembled WGS sequence"/>
</dbReference>
<dbReference type="AlphaFoldDB" id="A0AA40K7B0"/>
<comment type="caution">
    <text evidence="1">The sequence shown here is derived from an EMBL/GenBank/DDBJ whole genome shotgun (WGS) entry which is preliminary data.</text>
</comment>
<dbReference type="EMBL" id="JAUKTV010000001">
    <property type="protein sequence ID" value="KAK0748007.1"/>
    <property type="molecule type" value="Genomic_DNA"/>
</dbReference>
<keyword evidence="2" id="KW-1185">Reference proteome</keyword>
<reference evidence="1" key="1">
    <citation type="submission" date="2023-06" db="EMBL/GenBank/DDBJ databases">
        <title>Genome-scale phylogeny and comparative genomics of the fungal order Sordariales.</title>
        <authorList>
            <consortium name="Lawrence Berkeley National Laboratory"/>
            <person name="Hensen N."/>
            <person name="Bonometti L."/>
            <person name="Westerberg I."/>
            <person name="Brannstrom I.O."/>
            <person name="Guillou S."/>
            <person name="Cros-Aarteil S."/>
            <person name="Calhoun S."/>
            <person name="Haridas S."/>
            <person name="Kuo A."/>
            <person name="Mondo S."/>
            <person name="Pangilinan J."/>
            <person name="Riley R."/>
            <person name="Labutti K."/>
            <person name="Andreopoulos B."/>
            <person name="Lipzen A."/>
            <person name="Chen C."/>
            <person name="Yanf M."/>
            <person name="Daum C."/>
            <person name="Ng V."/>
            <person name="Clum A."/>
            <person name="Steindorff A."/>
            <person name="Ohm R."/>
            <person name="Martin F."/>
            <person name="Silar P."/>
            <person name="Natvig D."/>
            <person name="Lalanne C."/>
            <person name="Gautier V."/>
            <person name="Ament-Velasquez S.L."/>
            <person name="Kruys A."/>
            <person name="Hutchinson M.I."/>
            <person name="Powell A.J."/>
            <person name="Barry K."/>
            <person name="Miller A.N."/>
            <person name="Grigoriev I.V."/>
            <person name="Debuchy R."/>
            <person name="Gladieux P."/>
            <person name="Thoren M.H."/>
            <person name="Johannesson H."/>
        </authorList>
    </citation>
    <scope>NUCLEOTIDE SEQUENCE</scope>
    <source>
        <strain evidence="1">CBS 540.89</strain>
    </source>
</reference>